<accession>A0ABD1CF31</accession>
<gene>
    <name evidence="2" type="ORF">pipiens_017799</name>
</gene>
<keyword evidence="3" id="KW-1185">Reference proteome</keyword>
<evidence type="ECO:0000313" key="3">
    <source>
        <dbReference type="Proteomes" id="UP001562425"/>
    </source>
</evidence>
<dbReference type="PANTHER" id="PTHR10773">
    <property type="entry name" value="DNA-DIRECTED RNA POLYMERASES I, II, AND III SUBUNIT RPABC2"/>
    <property type="match status" value="1"/>
</dbReference>
<dbReference type="EMBL" id="JBEHCU010012917">
    <property type="protein sequence ID" value="KAL1374941.1"/>
    <property type="molecule type" value="Genomic_DNA"/>
</dbReference>
<dbReference type="Proteomes" id="UP001562425">
    <property type="component" value="Unassembled WGS sequence"/>
</dbReference>
<dbReference type="PANTHER" id="PTHR10773:SF19">
    <property type="match status" value="1"/>
</dbReference>
<name>A0ABD1CF31_CULPP</name>
<evidence type="ECO:0000313" key="2">
    <source>
        <dbReference type="EMBL" id="KAL1374941.1"/>
    </source>
</evidence>
<comment type="caution">
    <text evidence="2">The sequence shown here is derived from an EMBL/GenBank/DDBJ whole genome shotgun (WGS) entry which is preliminary data.</text>
</comment>
<protein>
    <submittedName>
        <fullName evidence="2">Uncharacterized protein</fullName>
    </submittedName>
</protein>
<evidence type="ECO:0000256" key="1">
    <source>
        <dbReference type="SAM" id="MobiDB-lite"/>
    </source>
</evidence>
<feature type="region of interest" description="Disordered" evidence="1">
    <location>
        <begin position="49"/>
        <end position="83"/>
    </location>
</feature>
<dbReference type="AlphaFoldDB" id="A0ABD1CF31"/>
<reference evidence="2 3" key="1">
    <citation type="submission" date="2024-05" db="EMBL/GenBank/DDBJ databases">
        <title>Culex pipiens pipiens assembly and annotation.</title>
        <authorList>
            <person name="Alout H."/>
            <person name="Durand T."/>
        </authorList>
    </citation>
    <scope>NUCLEOTIDE SEQUENCE [LARGE SCALE GENOMIC DNA]</scope>
    <source>
        <strain evidence="2">HA-2024</strain>
        <tissue evidence="2">Whole body</tissue>
    </source>
</reference>
<feature type="region of interest" description="Disordered" evidence="1">
    <location>
        <begin position="1"/>
        <end position="26"/>
    </location>
</feature>
<sequence length="570" mass="65048">MTLAAVEASPVGWPAVHDPDTSADVNRVDRATKGAVRVPDNAAHYQSAVPTLNDGSVRDPNYEPTLDKQDKQVENEEHDEGDPSLLGDLSIYEYYESFKATCDESPAKLNKTAFSDVDELCMDELAKETLEHTTRKISLRKTNRIAKEKGLQYVRKNGTIVQARRVRAPCKCKKKCYDKYTLSVRRQLLSNFLRLKSSGQNQFLANHMVVKLTTRVRVVNSRRTYTRIYKMPAVNGTTIVCKQMFMRTFDVNDRKLRVLAAKIVKGNGVAEDDGRLNNTSPRTISEDAIKFIKSHIKSFPAYTSHYAREESLRLYLSSDLNVKRMHELYQAKCYEDGVQPVHYTTYRIIFKSFNMSFRKRKVDTCNRCDELRVRLKITSDADERSKIETERDNHHDAAKRVYAEKKRDMEKARTDSTVRTTSFDLQKQLATPFLTCGSSYYARQLYTYNLTLFTATTKKNIATCNMWDETKARRGSQEIGSCIMKDVNSLPPTVNCVNYYSDRVAEQQRTSAEDLPQTDAVWAQSHGSGQCPWCNRADEKALHCGHRDSSSVGRINLNDKKISAICGERT</sequence>
<feature type="compositionally biased region" description="Basic and acidic residues" evidence="1">
    <location>
        <begin position="56"/>
        <end position="75"/>
    </location>
</feature>
<proteinExistence type="predicted"/>
<organism evidence="2 3">
    <name type="scientific">Culex pipiens pipiens</name>
    <name type="common">Northern house mosquito</name>
    <dbReference type="NCBI Taxonomy" id="38569"/>
    <lineage>
        <taxon>Eukaryota</taxon>
        <taxon>Metazoa</taxon>
        <taxon>Ecdysozoa</taxon>
        <taxon>Arthropoda</taxon>
        <taxon>Hexapoda</taxon>
        <taxon>Insecta</taxon>
        <taxon>Pterygota</taxon>
        <taxon>Neoptera</taxon>
        <taxon>Endopterygota</taxon>
        <taxon>Diptera</taxon>
        <taxon>Nematocera</taxon>
        <taxon>Culicoidea</taxon>
        <taxon>Culicidae</taxon>
        <taxon>Culicinae</taxon>
        <taxon>Culicini</taxon>
        <taxon>Culex</taxon>
        <taxon>Culex</taxon>
    </lineage>
</organism>